<dbReference type="PANTHER" id="PTHR14155">
    <property type="entry name" value="RING FINGER DOMAIN-CONTAINING"/>
    <property type="match status" value="1"/>
</dbReference>
<dbReference type="AlphaFoldDB" id="A0A5J9UGH4"/>
<feature type="non-terminal residue" evidence="17">
    <location>
        <position position="1"/>
    </location>
</feature>
<dbReference type="PANTHER" id="PTHR14155:SF626">
    <property type="entry name" value="RING-TYPE DOMAIN-CONTAINING PROTEIN"/>
    <property type="match status" value="1"/>
</dbReference>
<dbReference type="OrthoDB" id="637090at2759"/>
<gene>
    <name evidence="17" type="ORF">EJB05_32576</name>
</gene>
<evidence type="ECO:0000313" key="18">
    <source>
        <dbReference type="Proteomes" id="UP000324897"/>
    </source>
</evidence>
<feature type="domain" description="RING-type" evidence="16">
    <location>
        <begin position="107"/>
        <end position="149"/>
    </location>
</feature>
<dbReference type="GO" id="GO:0008270">
    <property type="term" value="F:zinc ion binding"/>
    <property type="evidence" value="ECO:0007669"/>
    <property type="project" value="UniProtKB-KW"/>
</dbReference>
<dbReference type="GO" id="GO:0061630">
    <property type="term" value="F:ubiquitin protein ligase activity"/>
    <property type="evidence" value="ECO:0007669"/>
    <property type="project" value="UniProtKB-EC"/>
</dbReference>
<keyword evidence="9" id="KW-0833">Ubl conjugation pathway</keyword>
<dbReference type="SMART" id="SM00184">
    <property type="entry name" value="RING"/>
    <property type="match status" value="1"/>
</dbReference>
<keyword evidence="6 15" id="KW-0812">Transmembrane</keyword>
<keyword evidence="5" id="KW-0808">Transferase</keyword>
<evidence type="ECO:0000256" key="6">
    <source>
        <dbReference type="ARBA" id="ARBA00022692"/>
    </source>
</evidence>
<keyword evidence="10" id="KW-0862">Zinc</keyword>
<dbReference type="InterPro" id="IPR013083">
    <property type="entry name" value="Znf_RING/FYVE/PHD"/>
</dbReference>
<evidence type="ECO:0000256" key="12">
    <source>
        <dbReference type="ARBA" id="ARBA00023136"/>
    </source>
</evidence>
<feature type="transmembrane region" description="Helical" evidence="15">
    <location>
        <begin position="24"/>
        <end position="50"/>
    </location>
</feature>
<reference evidence="17 18" key="1">
    <citation type="journal article" date="2019" name="Sci. Rep.">
        <title>A high-quality genome of Eragrostis curvula grass provides insights into Poaceae evolution and supports new strategies to enhance forage quality.</title>
        <authorList>
            <person name="Carballo J."/>
            <person name="Santos B.A.C.M."/>
            <person name="Zappacosta D."/>
            <person name="Garbus I."/>
            <person name="Selva J.P."/>
            <person name="Gallo C.A."/>
            <person name="Diaz A."/>
            <person name="Albertini E."/>
            <person name="Caccamo M."/>
            <person name="Echenique V."/>
        </authorList>
    </citation>
    <scope>NUCLEOTIDE SEQUENCE [LARGE SCALE GENOMIC DNA]</scope>
    <source>
        <strain evidence="18">cv. Victoria</strain>
        <tissue evidence="17">Leaf</tissue>
    </source>
</reference>
<dbReference type="InterPro" id="IPR001841">
    <property type="entry name" value="Znf_RING"/>
</dbReference>
<accession>A0A5J9UGH4</accession>
<evidence type="ECO:0000256" key="9">
    <source>
        <dbReference type="ARBA" id="ARBA00022786"/>
    </source>
</evidence>
<evidence type="ECO:0000256" key="13">
    <source>
        <dbReference type="ARBA" id="ARBA00024209"/>
    </source>
</evidence>
<dbReference type="Proteomes" id="UP000324897">
    <property type="component" value="Unassembled WGS sequence"/>
</dbReference>
<evidence type="ECO:0000256" key="14">
    <source>
        <dbReference type="PROSITE-ProRule" id="PRU00175"/>
    </source>
</evidence>
<comment type="similarity">
    <text evidence="13">Belongs to the RING-type zinc finger family. ATL subfamily.</text>
</comment>
<evidence type="ECO:0000256" key="7">
    <source>
        <dbReference type="ARBA" id="ARBA00022723"/>
    </source>
</evidence>
<comment type="pathway">
    <text evidence="3">Protein modification; protein ubiquitination.</text>
</comment>
<keyword evidence="11 15" id="KW-1133">Transmembrane helix</keyword>
<comment type="caution">
    <text evidence="17">The sequence shown here is derived from an EMBL/GenBank/DDBJ whole genome shotgun (WGS) entry which is preliminary data.</text>
</comment>
<proteinExistence type="inferred from homology"/>
<keyword evidence="18" id="KW-1185">Reference proteome</keyword>
<evidence type="ECO:0000313" key="17">
    <source>
        <dbReference type="EMBL" id="TVU22855.1"/>
    </source>
</evidence>
<keyword evidence="8 14" id="KW-0863">Zinc-finger</keyword>
<evidence type="ECO:0000256" key="5">
    <source>
        <dbReference type="ARBA" id="ARBA00022679"/>
    </source>
</evidence>
<dbReference type="GO" id="GO:0016020">
    <property type="term" value="C:membrane"/>
    <property type="evidence" value="ECO:0007669"/>
    <property type="project" value="UniProtKB-SubCell"/>
</dbReference>
<dbReference type="SUPFAM" id="SSF57850">
    <property type="entry name" value="RING/U-box"/>
    <property type="match status" value="1"/>
</dbReference>
<dbReference type="EC" id="2.3.2.27" evidence="4"/>
<dbReference type="Gramene" id="TVU22855">
    <property type="protein sequence ID" value="TVU22855"/>
    <property type="gene ID" value="EJB05_32576"/>
</dbReference>
<dbReference type="InterPro" id="IPR053238">
    <property type="entry name" value="RING-H2_zinc_finger"/>
</dbReference>
<evidence type="ECO:0000256" key="2">
    <source>
        <dbReference type="ARBA" id="ARBA00004167"/>
    </source>
</evidence>
<protein>
    <recommendedName>
        <fullName evidence="4">RING-type E3 ubiquitin transferase</fullName>
        <ecNumber evidence="4">2.3.2.27</ecNumber>
    </recommendedName>
</protein>
<evidence type="ECO:0000256" key="11">
    <source>
        <dbReference type="ARBA" id="ARBA00022989"/>
    </source>
</evidence>
<dbReference type="Gene3D" id="3.30.40.10">
    <property type="entry name" value="Zinc/RING finger domain, C3HC4 (zinc finger)"/>
    <property type="match status" value="1"/>
</dbReference>
<name>A0A5J9UGH4_9POAL</name>
<evidence type="ECO:0000256" key="15">
    <source>
        <dbReference type="SAM" id="Phobius"/>
    </source>
</evidence>
<keyword evidence="12 15" id="KW-0472">Membrane</keyword>
<dbReference type="FunFam" id="3.30.40.10:FF:000187">
    <property type="entry name" value="E3 ubiquitin-protein ligase ATL6"/>
    <property type="match status" value="1"/>
</dbReference>
<evidence type="ECO:0000256" key="8">
    <source>
        <dbReference type="ARBA" id="ARBA00022771"/>
    </source>
</evidence>
<keyword evidence="7" id="KW-0479">Metal-binding</keyword>
<evidence type="ECO:0000256" key="4">
    <source>
        <dbReference type="ARBA" id="ARBA00012483"/>
    </source>
</evidence>
<evidence type="ECO:0000256" key="1">
    <source>
        <dbReference type="ARBA" id="ARBA00000900"/>
    </source>
</evidence>
<evidence type="ECO:0000256" key="10">
    <source>
        <dbReference type="ARBA" id="ARBA00022833"/>
    </source>
</evidence>
<comment type="subcellular location">
    <subcellularLocation>
        <location evidence="2">Membrane</location>
        <topology evidence="2">Single-pass membrane protein</topology>
    </subcellularLocation>
</comment>
<evidence type="ECO:0000256" key="3">
    <source>
        <dbReference type="ARBA" id="ARBA00004906"/>
    </source>
</evidence>
<dbReference type="Pfam" id="PF13639">
    <property type="entry name" value="zf-RING_2"/>
    <property type="match status" value="1"/>
</dbReference>
<sequence length="201" mass="21403">MSAHNTSSLPGAVAPAPCCSARTLLAAAATLFAFRILLAVVLLCMCFVLLRKLWRRNARPMQPQPEPEPETKTKHGLDAAAIALLPAFPYWRAVAGAACPTPTPAECAVCLNDLDEGQTVRRLPGCKHVFHRECIDAWLASRASCPVCRGNAEPARDEEGAAACIVPIEMLDEDTASSSSTPGETERALVAQQEAVNDVLA</sequence>
<evidence type="ECO:0000259" key="16">
    <source>
        <dbReference type="PROSITE" id="PS50089"/>
    </source>
</evidence>
<dbReference type="EMBL" id="RWGY01000026">
    <property type="protein sequence ID" value="TVU22855.1"/>
    <property type="molecule type" value="Genomic_DNA"/>
</dbReference>
<organism evidence="17 18">
    <name type="scientific">Eragrostis curvula</name>
    <name type="common">weeping love grass</name>
    <dbReference type="NCBI Taxonomy" id="38414"/>
    <lineage>
        <taxon>Eukaryota</taxon>
        <taxon>Viridiplantae</taxon>
        <taxon>Streptophyta</taxon>
        <taxon>Embryophyta</taxon>
        <taxon>Tracheophyta</taxon>
        <taxon>Spermatophyta</taxon>
        <taxon>Magnoliopsida</taxon>
        <taxon>Liliopsida</taxon>
        <taxon>Poales</taxon>
        <taxon>Poaceae</taxon>
        <taxon>PACMAD clade</taxon>
        <taxon>Chloridoideae</taxon>
        <taxon>Eragrostideae</taxon>
        <taxon>Eragrostidinae</taxon>
        <taxon>Eragrostis</taxon>
    </lineage>
</organism>
<comment type="catalytic activity">
    <reaction evidence="1">
        <text>S-ubiquitinyl-[E2 ubiquitin-conjugating enzyme]-L-cysteine + [acceptor protein]-L-lysine = [E2 ubiquitin-conjugating enzyme]-L-cysteine + N(6)-ubiquitinyl-[acceptor protein]-L-lysine.</text>
        <dbReference type="EC" id="2.3.2.27"/>
    </reaction>
</comment>
<dbReference type="PROSITE" id="PS50089">
    <property type="entry name" value="ZF_RING_2"/>
    <property type="match status" value="1"/>
</dbReference>
<dbReference type="CDD" id="cd16461">
    <property type="entry name" value="RING-H2_EL5-like"/>
    <property type="match status" value="1"/>
</dbReference>